<dbReference type="RefSeq" id="WP_126381909.1">
    <property type="nucleotide sequence ID" value="NZ_LR134350.1"/>
</dbReference>
<dbReference type="AlphaFoldDB" id="A0A3S4R003"/>
<feature type="region of interest" description="Disordered" evidence="4">
    <location>
        <begin position="586"/>
        <end position="623"/>
    </location>
</feature>
<dbReference type="GO" id="GO:0005886">
    <property type="term" value="C:plasma membrane"/>
    <property type="evidence" value="ECO:0007669"/>
    <property type="project" value="TreeGrafter"/>
</dbReference>
<proteinExistence type="inferred from homology"/>
<dbReference type="EMBL" id="LR134350">
    <property type="protein sequence ID" value="VEG26854.1"/>
    <property type="molecule type" value="Genomic_DNA"/>
</dbReference>
<evidence type="ECO:0000259" key="5">
    <source>
        <dbReference type="Pfam" id="PF00905"/>
    </source>
</evidence>
<evidence type="ECO:0000256" key="1">
    <source>
        <dbReference type="ARBA" id="ARBA00004370"/>
    </source>
</evidence>
<evidence type="ECO:0000313" key="8">
    <source>
        <dbReference type="Proteomes" id="UP000266895"/>
    </source>
</evidence>
<dbReference type="InterPro" id="IPR036138">
    <property type="entry name" value="PBP_dimer_sf"/>
</dbReference>
<dbReference type="GO" id="GO:0008658">
    <property type="term" value="F:penicillin binding"/>
    <property type="evidence" value="ECO:0007669"/>
    <property type="project" value="InterPro"/>
</dbReference>
<dbReference type="InterPro" id="IPR012338">
    <property type="entry name" value="Beta-lactam/transpept-like"/>
</dbReference>
<dbReference type="Pfam" id="PF03717">
    <property type="entry name" value="PBP_dimer"/>
    <property type="match status" value="1"/>
</dbReference>
<dbReference type="GO" id="GO:0071555">
    <property type="term" value="P:cell wall organization"/>
    <property type="evidence" value="ECO:0007669"/>
    <property type="project" value="TreeGrafter"/>
</dbReference>
<evidence type="ECO:0000259" key="6">
    <source>
        <dbReference type="Pfam" id="PF03717"/>
    </source>
</evidence>
<protein>
    <submittedName>
        <fullName evidence="7">Penicillin-binding protein 2</fullName>
    </submittedName>
</protein>
<dbReference type="Gene3D" id="3.30.450.330">
    <property type="match status" value="1"/>
</dbReference>
<dbReference type="SUPFAM" id="SSF56601">
    <property type="entry name" value="beta-lactamase/transpeptidase-like"/>
    <property type="match status" value="1"/>
</dbReference>
<dbReference type="PROSITE" id="PS51318">
    <property type="entry name" value="TAT"/>
    <property type="match status" value="1"/>
</dbReference>
<evidence type="ECO:0000256" key="4">
    <source>
        <dbReference type="SAM" id="MobiDB-lite"/>
    </source>
</evidence>
<dbReference type="Gene3D" id="3.40.710.10">
    <property type="entry name" value="DD-peptidase/beta-lactamase superfamily"/>
    <property type="match status" value="1"/>
</dbReference>
<reference evidence="7 8" key="1">
    <citation type="submission" date="2018-12" db="EMBL/GenBank/DDBJ databases">
        <authorList>
            <consortium name="Pathogen Informatics"/>
        </authorList>
    </citation>
    <scope>NUCLEOTIDE SEQUENCE [LARGE SCALE GENOMIC DNA]</scope>
    <source>
        <strain evidence="7 8">NCTC11636</strain>
    </source>
</reference>
<feature type="compositionally biased region" description="Low complexity" evidence="4">
    <location>
        <begin position="586"/>
        <end position="616"/>
    </location>
</feature>
<feature type="domain" description="Penicillin-binding protein transpeptidase" evidence="5">
    <location>
        <begin position="264"/>
        <end position="564"/>
    </location>
</feature>
<sequence>MNPSRRRVLQSFGLAGFVALTGRTAWLQTVAGPELAAKAKVERTVTWVNRAPRGDILGRDDTVLASSAVSYDIGVNQVKIAQYEHVEDQVDPATGRTESVVVGHGPAAAAKQMAEILGLDPQELGAAMVGDSTYVVIAEAVAPDTWRQIKALAIPGVEPDQRTRRTYPAGTVAGNVLGFTYEDQGRRLVGSAGLENTQNTVLTGTDGKGSVEIGKTGEIIPTGEQQEVAAVPGATVRTTLNPDLQALAQEAVDEVVAAQGAVWGCAVVMEPATGKVLVLADSHTVDPADPGATPEADRYARCVQAVFEPGSVGKVITFASALEEGVLDPDEEWTVPFTWTTSNGESFRDAHEHPLQVLTSSQVLAESSNVGTVQIGERLSDEVRHDYLVRFGYGSTTGIEMPGESAGLVIPVEEWDARTRYTTMFGQGIAGTALQAVQVLATVANKGVMVHPRVIDAWIDAEGVETAQDPALGDRVISEATAQTLTEMLIGVTQEGGTAEAASIDGYLVAGKTGTTEILTEDGTVASFVGFTPARDPAIAVAVIVYRPEGTYGGTVAAPVFRKIALAAMHTLGIAPDPGVIASQAADQADAEAAQAAQEAGVAQTQEGAGTQAQEGAGAGTEG</sequence>
<dbReference type="InterPro" id="IPR006311">
    <property type="entry name" value="TAT_signal"/>
</dbReference>
<evidence type="ECO:0000256" key="3">
    <source>
        <dbReference type="ARBA" id="ARBA00023136"/>
    </source>
</evidence>
<evidence type="ECO:0000313" key="7">
    <source>
        <dbReference type="EMBL" id="VEG26854.1"/>
    </source>
</evidence>
<comment type="subcellular location">
    <subcellularLocation>
        <location evidence="1">Membrane</location>
    </subcellularLocation>
</comment>
<dbReference type="OrthoDB" id="9789078at2"/>
<evidence type="ECO:0000256" key="2">
    <source>
        <dbReference type="ARBA" id="ARBA00007171"/>
    </source>
</evidence>
<dbReference type="PANTHER" id="PTHR30627:SF1">
    <property type="entry name" value="PEPTIDOGLYCAN D,D-TRANSPEPTIDASE FTSI"/>
    <property type="match status" value="1"/>
</dbReference>
<organism evidence="7 8">
    <name type="scientific">Actinomyces howellii</name>
    <dbReference type="NCBI Taxonomy" id="52771"/>
    <lineage>
        <taxon>Bacteria</taxon>
        <taxon>Bacillati</taxon>
        <taxon>Actinomycetota</taxon>
        <taxon>Actinomycetes</taxon>
        <taxon>Actinomycetales</taxon>
        <taxon>Actinomycetaceae</taxon>
        <taxon>Actinomyces</taxon>
    </lineage>
</organism>
<name>A0A3S4R003_9ACTO</name>
<dbReference type="SUPFAM" id="SSF56519">
    <property type="entry name" value="Penicillin binding protein dimerisation domain"/>
    <property type="match status" value="1"/>
</dbReference>
<dbReference type="InterPro" id="IPR001460">
    <property type="entry name" value="PCN-bd_Tpept"/>
</dbReference>
<dbReference type="Pfam" id="PF00905">
    <property type="entry name" value="Transpeptidase"/>
    <property type="match status" value="1"/>
</dbReference>
<dbReference type="InterPro" id="IPR050515">
    <property type="entry name" value="Beta-lactam/transpept"/>
</dbReference>
<dbReference type="KEGG" id="ahw:NCTC11636_00738"/>
<comment type="similarity">
    <text evidence="2">Belongs to the transpeptidase family.</text>
</comment>
<feature type="domain" description="Penicillin-binding protein dimerisation" evidence="6">
    <location>
        <begin position="50"/>
        <end position="222"/>
    </location>
</feature>
<keyword evidence="3" id="KW-0472">Membrane</keyword>
<accession>A0A3S4R003</accession>
<gene>
    <name evidence="7" type="primary">penA</name>
    <name evidence="7" type="ORF">NCTC11636_00738</name>
</gene>
<dbReference type="PANTHER" id="PTHR30627">
    <property type="entry name" value="PEPTIDOGLYCAN D,D-TRANSPEPTIDASE"/>
    <property type="match status" value="1"/>
</dbReference>
<keyword evidence="8" id="KW-1185">Reference proteome</keyword>
<dbReference type="InterPro" id="IPR005311">
    <property type="entry name" value="PBP_dimer"/>
</dbReference>
<dbReference type="Proteomes" id="UP000266895">
    <property type="component" value="Chromosome"/>
</dbReference>
<dbReference type="Gene3D" id="3.90.1310.10">
    <property type="entry name" value="Penicillin-binding protein 2a (Domain 2)"/>
    <property type="match status" value="1"/>
</dbReference>